<feature type="region of interest" description="Disordered" evidence="1">
    <location>
        <begin position="2571"/>
        <end position="2700"/>
    </location>
</feature>
<feature type="compositionally biased region" description="Polar residues" evidence="1">
    <location>
        <begin position="2686"/>
        <end position="2695"/>
    </location>
</feature>
<dbReference type="SMART" id="SM01214">
    <property type="entry name" value="Fmp27_GFWDK"/>
    <property type="match status" value="1"/>
</dbReference>
<dbReference type="InterPro" id="IPR019441">
    <property type="entry name" value="FMP27/BLTP2/Hobbit_GFWDK_RBG"/>
</dbReference>
<feature type="compositionally biased region" description="Basic residues" evidence="1">
    <location>
        <begin position="2827"/>
        <end position="2838"/>
    </location>
</feature>
<dbReference type="SMART" id="SM01215">
    <property type="entry name" value="Fmp27_SW"/>
    <property type="match status" value="1"/>
</dbReference>
<feature type="region of interest" description="Disordered" evidence="1">
    <location>
        <begin position="1212"/>
        <end position="1233"/>
    </location>
</feature>
<proteinExistence type="predicted"/>
<sequence>MLQATRSFIASVANCTYFGCSSGPYSAWLLSQLLQLSIALLIFSRYIAPFFLRQVTSRVRVRSISLRSIKGLYICTGNVTLSIERIGLAYHQKSAEHARRFSFQIIGLRLELDPKGSKETRKHADKEKSDAAPPSPPRRALQSLTGAFASVLNWGFRPAARWLFVTFLRLLIRGLPALTQVFDVELDRAVVCLVPFGGAHLSASGVSLSSRVEFTEHDEAAKSRTAHKKLIKPVRHTPSPESWRTRFKGSFTRAWDRAWGKTEGFVSISVAVKDIAAYQGMPEPISTPRRTPGSRNASHFQKSVSLSALQNSNLLFKVSKPARFHVSTRFSPKIAELHEHTLSASVELSDVHVIIHTCHDLLQQFKNSAAAVQQVSPTLSPSLAESPADASPATPPSSPFMDTLNNVMNKGRFRKSTKSPAAKAQNRMIRLLLKALEKFEIRIKHASAEHSWTHSGEPRPTLSHKWSTDSVLFGFGISKASENDVHLRLLGKQTIKNGTTGKPTPPLMLFFGLHESNIYQSLGDPASSSYRPLLRLGSVDVQILSAQWPPQWVSDMYDFADDPNGSLVAIQLQVEDIVIREDLDTVKAIMSSRVVKTPQVPKAVKSWPTIWYPAPRLHWTVLVDKVSVRIFHESRGRILLDMRSEGLDSAGALDFKDVWLRPRRVLDQPSTRMSSLYAMLEGHVHINPFFIRIVPPSRMLSFSESPSEVAEAALLDVEPTLALAEVEIAVSGAAPALVMDEWPSATSIELSSGMIDVQCSTDDLAVELWNQEVIAELASLVALWTTKAQELSQPRKAEILPYGISIQISLVNATACLAKRDLNPSCDMQLSRGLHTTLGSTFAYCSVSWKHRQACAQLGLHDARAHQRQRLNVPEDLPQQTLALTNISAEPESQVTLIQVAFHDVAIRNVVATPFAASVTYLDELRSREPISRQSLPIAIPSVMLRASRMPLSREEKDRGEPLGEFRVTLELSQVFGELDMLTIYSGLLAAKVVTTVRPGRDSRTANELESTKAPSSAVQIRIARLEILFNFPVARSKLFIRMHSFASSLHNHKIGLDLKNTLLYVPSHIHSDKWEELGRLKDCHLDLALNSHKSSTSKVTIDALRVSLPWKFILADLILSINLTVKSFRHLKKVVADGEFRNMAQPEVEPAKRVPDLTIVANHLVFEARDNPFESRLGLISVTGKECARVRLEREEAFEAKVAAIRAAESANESSVSQDHHQHHTTGQFHFTPQHSIPVNEAHERLLTMHSQSWMFRFKEAAEDQVKAESSFHRRLFGTFSSRFELDPIIDIDIASVLEEPPLFRLSLSEVTVGLGGPSFGEAGLTSFIKDLGNGVPEETTFTLLIPLHVSLSATALSLTVRDYPLPLLVVPSDHGEVLPSFSYVSDLVIAEEAGPSDSIDWLECAVVKADDGIHEAKPFTIHVPKTCMPVKTYAAPIISVRTRRPVEFTWGVSYTPAIQMIAKTLDTITHPPKDRSPALGFWDKMRLVFHWRGEASFKGDLHLNLKGSRDPYQISGTGAGFAFCWQGLPVIEIGPKRSDHEVVRVLSDRMLIVIPKLKKFHDGSHHVREHSFHIGGQDSEATSQSSVHATFAGKNQFKKIVAKFNNGISMGLGFALERSCRQECTECTGEPFHRSCRIFTFRPHYTVKLRASPEAGLDSYDGFRSDFIHFSLSLTSPIPERRVTRDAYSSVHLSGLTFAHFWAWWATFDGALSLPVGQGRLFPDSRPPSPKFGKHLATLKYRVSVSRLFVSHIYKQDTSDTWAEGETPCIGVKGMISDFQADMHQREQETQVRGSFSGGTKTVRHKAVNAAKVIMKGLTLKAICAVFSEPDKQTVLASTIPDISHVNPPKKPWDNAAPLLETSEWASMDDWVEPDWSPNSNPQVFYTDVASCPRFTFFRTATKTTTASDTLGRFAQESAGHPISRFDGEDTHSCFMGSEESVHRVQVALANDRLTELRSQIKRVPSTDSTTHDYSKEEISAINSRRTALSRQASLLESYVRHLETSEAANPSDDSQMTELDSYAIPSETLSAEEWQNFINVYQVHSPVICIDNVTRDFMMQYYYASRARRGFEYRMAARAVKFIRDQVHMRVATLDDEPDDFKRSWVPTRGAQAIRNLLGRDERKSEDEPEEDEQDISSLITRKFDPALGWTEGISVRAGHFCLLLKPQVVLRSEKGPDSVLVLAAANVSLRSFTIVDDANSDDPVNGYVMARTHAALNGLQIFAPTPEAADLCVATQAVPLEVLVDYRCESTDFDRLVPQTDAILQYDKFNRLRLRNKISSVVPSLSDENFQVLEHLQHQTDLVAVSIPRLSVSANSRHFGAISHIVTNLLLFSEPAHKRRLEEVRTYVISYDFSDLDAAARVVADYQGRIRHLHEVLAELDHHHHRPESHAHQERLEIKAQVLSLSEELDLIFDAIKLSQDKRDNNQDQKSALRLLASSSEISWQMIEGTSELLAKLTAKGANFSWLNRQDSSTMNKLVLHDLRAFDGAPDAVWPELLSKHMEPLNHPLVKRGIFADADWSVLAPIGGIAIYEHFQLSLHPIRLQIQTKLGSRILEYVWPDRRRRKSISGGIDRSMPGTPITALTPLVPSTPVSTNPSESGSSSPSPLHLAPPKSSAGGSASPRSPRLQTSRSFTNLRSPGESRTELKRSNSHSTLPSSRATSDGVTDSSASASIVEPSVASEMTRSTSNRDAVEMRSRSTQKTFALVKIESIHLLLSIMKEDAFLCRDARIRTRELEYRNKTSSFEQLADQFIPSDSSWKGWVRMALHQPLLPVLPVARELLTKTKWVSSPFRSNSRQNTFFELQPTPLVPGQLIRQETRSRSPHRQWPRLLKRNTGSKNRTSEEGSTVEGGPAQTEEAEPSRKSQSSGRKMKMKKGHSRNDSQG</sequence>
<feature type="domain" description="FMP27 WPPW motif-containing RBG unit" evidence="4">
    <location>
        <begin position="1773"/>
        <end position="2247"/>
    </location>
</feature>
<evidence type="ECO:0000259" key="4">
    <source>
        <dbReference type="SMART" id="SM01216"/>
    </source>
</evidence>
<feature type="compositionally biased region" description="Polar residues" evidence="1">
    <location>
        <begin position="2632"/>
        <end position="2642"/>
    </location>
</feature>
<evidence type="ECO:0008006" key="7">
    <source>
        <dbReference type="Google" id="ProtNLM"/>
    </source>
</evidence>
<dbReference type="Pfam" id="PF10344">
    <property type="entry name" value="Hobbit"/>
    <property type="match status" value="1"/>
</dbReference>
<dbReference type="InterPro" id="IPR045167">
    <property type="entry name" value="Hobbit"/>
</dbReference>
<evidence type="ECO:0000313" key="5">
    <source>
        <dbReference type="EMBL" id="KZT38343.1"/>
    </source>
</evidence>
<feature type="region of interest" description="Disordered" evidence="1">
    <location>
        <begin position="116"/>
        <end position="139"/>
    </location>
</feature>
<keyword evidence="6" id="KW-1185">Reference proteome</keyword>
<dbReference type="InterPro" id="IPR019415">
    <property type="entry name" value="FMP27_SW_RBG"/>
</dbReference>
<evidence type="ECO:0000256" key="1">
    <source>
        <dbReference type="SAM" id="MobiDB-lite"/>
    </source>
</evidence>
<feature type="compositionally biased region" description="Basic and acidic residues" evidence="1">
    <location>
        <begin position="116"/>
        <end position="130"/>
    </location>
</feature>
<dbReference type="PANTHER" id="PTHR15678:SF6">
    <property type="entry name" value="BRIDGE-LIKE LIPID TRANSFER PROTEIN FAMILY MEMBER 2"/>
    <property type="match status" value="1"/>
</dbReference>
<dbReference type="InterPro" id="IPR019449">
    <property type="entry name" value="FMP27_WPPW_RBG"/>
</dbReference>
<organism evidence="5 6">
    <name type="scientific">Sistotremastrum suecicum HHB10207 ss-3</name>
    <dbReference type="NCBI Taxonomy" id="1314776"/>
    <lineage>
        <taxon>Eukaryota</taxon>
        <taxon>Fungi</taxon>
        <taxon>Dikarya</taxon>
        <taxon>Basidiomycota</taxon>
        <taxon>Agaricomycotina</taxon>
        <taxon>Agaricomycetes</taxon>
        <taxon>Sistotremastrales</taxon>
        <taxon>Sistotremastraceae</taxon>
        <taxon>Sistotremastrum</taxon>
    </lineage>
</organism>
<feature type="region of interest" description="Disordered" evidence="1">
    <location>
        <begin position="380"/>
        <end position="400"/>
    </location>
</feature>
<dbReference type="Proteomes" id="UP000076798">
    <property type="component" value="Unassembled WGS sequence"/>
</dbReference>
<feature type="region of interest" description="Disordered" evidence="1">
    <location>
        <begin position="2817"/>
        <end position="2890"/>
    </location>
</feature>
<evidence type="ECO:0000313" key="6">
    <source>
        <dbReference type="Proteomes" id="UP000076798"/>
    </source>
</evidence>
<feature type="compositionally biased region" description="Polar residues" evidence="1">
    <location>
        <begin position="2656"/>
        <end position="2677"/>
    </location>
</feature>
<reference evidence="5 6" key="1">
    <citation type="journal article" date="2016" name="Mol. Biol. Evol.">
        <title>Comparative Genomics of Early-Diverging Mushroom-Forming Fungi Provides Insights into the Origins of Lignocellulose Decay Capabilities.</title>
        <authorList>
            <person name="Nagy L.G."/>
            <person name="Riley R."/>
            <person name="Tritt A."/>
            <person name="Adam C."/>
            <person name="Daum C."/>
            <person name="Floudas D."/>
            <person name="Sun H."/>
            <person name="Yadav J.S."/>
            <person name="Pangilinan J."/>
            <person name="Larsson K.H."/>
            <person name="Matsuura K."/>
            <person name="Barry K."/>
            <person name="Labutti K."/>
            <person name="Kuo R."/>
            <person name="Ohm R.A."/>
            <person name="Bhattacharya S.S."/>
            <person name="Shirouzu T."/>
            <person name="Yoshinaga Y."/>
            <person name="Martin F.M."/>
            <person name="Grigoriev I.V."/>
            <person name="Hibbett D.S."/>
        </authorList>
    </citation>
    <scope>NUCLEOTIDE SEQUENCE [LARGE SCALE GENOMIC DNA]</scope>
    <source>
        <strain evidence="5 6">HHB10207 ss-3</strain>
    </source>
</reference>
<dbReference type="SMART" id="SM01216">
    <property type="entry name" value="Fmp27_WPPW"/>
    <property type="match status" value="1"/>
</dbReference>
<accession>A0A166DBL4</accession>
<name>A0A166DBL4_9AGAM</name>
<evidence type="ECO:0000259" key="2">
    <source>
        <dbReference type="SMART" id="SM01214"/>
    </source>
</evidence>
<dbReference type="EMBL" id="KV428065">
    <property type="protein sequence ID" value="KZT38343.1"/>
    <property type="molecule type" value="Genomic_DNA"/>
</dbReference>
<dbReference type="STRING" id="1314776.A0A166DBL4"/>
<feature type="domain" description="FMP27/BLTP2/Hobbit GFWDK motif-containing RBG unit" evidence="2">
    <location>
        <begin position="1364"/>
        <end position="1516"/>
    </location>
</feature>
<dbReference type="PANTHER" id="PTHR15678">
    <property type="entry name" value="ANTIGEN MLAA-22-RELATED"/>
    <property type="match status" value="1"/>
</dbReference>
<gene>
    <name evidence="5" type="ORF">SISSUDRAFT_1047149</name>
</gene>
<evidence type="ECO:0000259" key="3">
    <source>
        <dbReference type="SMART" id="SM01215"/>
    </source>
</evidence>
<dbReference type="OrthoDB" id="1562405at2759"/>
<feature type="domain" description="FMP27 SW motif-containing RBG unit" evidence="3">
    <location>
        <begin position="1242"/>
        <end position="1346"/>
    </location>
</feature>
<protein>
    <recommendedName>
        <fullName evidence="7">FMP27 GFWDK domain-containing protein</fullName>
    </recommendedName>
</protein>
<feature type="compositionally biased region" description="Low complexity" evidence="1">
    <location>
        <begin position="2596"/>
        <end position="2631"/>
    </location>
</feature>